<evidence type="ECO:0000256" key="2">
    <source>
        <dbReference type="ARBA" id="ARBA00005806"/>
    </source>
</evidence>
<dbReference type="Proteomes" id="UP000018466">
    <property type="component" value="Unassembled WGS sequence"/>
</dbReference>
<evidence type="ECO:0000256" key="1">
    <source>
        <dbReference type="ARBA" id="ARBA00001966"/>
    </source>
</evidence>
<evidence type="ECO:0000256" key="4">
    <source>
        <dbReference type="ARBA" id="ARBA00023004"/>
    </source>
</evidence>
<comment type="cofactor">
    <cofactor evidence="1">
        <name>[4Fe-4S] cluster</name>
        <dbReference type="ChEBI" id="CHEBI:49883"/>
    </cofactor>
</comment>
<keyword evidence="4" id="KW-0408">Iron</keyword>
<dbReference type="InterPro" id="IPR010327">
    <property type="entry name" value="FldB/FldC_alpha/beta"/>
</dbReference>
<accession>A0AA36Y5C9</accession>
<organism evidence="7 8">
    <name type="scientific">Stomatobaculum longum</name>
    <dbReference type="NCBI Taxonomy" id="796942"/>
    <lineage>
        <taxon>Bacteria</taxon>
        <taxon>Bacillati</taxon>
        <taxon>Bacillota</taxon>
        <taxon>Clostridia</taxon>
        <taxon>Lachnospirales</taxon>
        <taxon>Lachnospiraceae</taxon>
        <taxon>Stomatobaculum</taxon>
    </lineage>
</organism>
<keyword evidence="5" id="KW-0411">Iron-sulfur</keyword>
<reference evidence="7 8" key="1">
    <citation type="submission" date="2011-10" db="EMBL/GenBank/DDBJ databases">
        <title>The Genome Sequence of Lachnospiraceae bacterium ACC2.</title>
        <authorList>
            <consortium name="The Broad Institute Genome Sequencing Platform"/>
            <person name="Earl A."/>
            <person name="Ward D."/>
            <person name="Feldgarden M."/>
            <person name="Gevers D."/>
            <person name="Sizova M."/>
            <person name="Hazen A."/>
            <person name="Epstein S."/>
            <person name="Young S.K."/>
            <person name="Zeng Q."/>
            <person name="Gargeya S."/>
            <person name="Fitzgerald M."/>
            <person name="Haas B."/>
            <person name="Abouelleil A."/>
            <person name="Alvarado L."/>
            <person name="Arachchi H.M."/>
            <person name="Berlin A."/>
            <person name="Brown A."/>
            <person name="Chapman S.B."/>
            <person name="Chen Z."/>
            <person name="Dunbar C."/>
            <person name="Freedman E."/>
            <person name="Gearin G."/>
            <person name="Goldberg J."/>
            <person name="Griggs A."/>
            <person name="Gujja S."/>
            <person name="Heiman D."/>
            <person name="Howarth C."/>
            <person name="Larson L."/>
            <person name="Lui A."/>
            <person name="MacDonald P.J.P."/>
            <person name="Montmayeur A."/>
            <person name="Murphy C."/>
            <person name="Neiman D."/>
            <person name="Pearson M."/>
            <person name="Priest M."/>
            <person name="Roberts A."/>
            <person name="Saif S."/>
            <person name="Shea T."/>
            <person name="Shenoy N."/>
            <person name="Sisk P."/>
            <person name="Stolte C."/>
            <person name="Sykes S."/>
            <person name="Wortman J."/>
            <person name="Nusbaum C."/>
            <person name="Birren B."/>
        </authorList>
    </citation>
    <scope>NUCLEOTIDE SEQUENCE [LARGE SCALE GENOMIC DNA]</scope>
    <source>
        <strain evidence="7 8">ACC2</strain>
    </source>
</reference>
<dbReference type="AlphaFoldDB" id="A0AA36Y5C9"/>
<dbReference type="Gene3D" id="3.40.50.11900">
    <property type="match status" value="1"/>
</dbReference>
<keyword evidence="3" id="KW-0479">Metal-binding</keyword>
<protein>
    <submittedName>
        <fullName evidence="7">(R)-2-hydroxyglutaryl-CoA dehydratase subunit alpha</fullName>
    </submittedName>
</protein>
<dbReference type="Gene3D" id="3.40.50.11890">
    <property type="match status" value="1"/>
</dbReference>
<evidence type="ECO:0000313" key="8">
    <source>
        <dbReference type="Proteomes" id="UP000018466"/>
    </source>
</evidence>
<evidence type="ECO:0000313" key="7">
    <source>
        <dbReference type="EMBL" id="EHO17229.1"/>
    </source>
</evidence>
<dbReference type="GO" id="GO:0051536">
    <property type="term" value="F:iron-sulfur cluster binding"/>
    <property type="evidence" value="ECO:0007669"/>
    <property type="project" value="UniProtKB-KW"/>
</dbReference>
<gene>
    <name evidence="7" type="ORF">HMPREF9623_00828</name>
</gene>
<proteinExistence type="inferred from homology"/>
<dbReference type="GO" id="GO:0016836">
    <property type="term" value="F:hydro-lyase activity"/>
    <property type="evidence" value="ECO:0007669"/>
    <property type="project" value="UniProtKB-ARBA"/>
</dbReference>
<evidence type="ECO:0000256" key="5">
    <source>
        <dbReference type="ARBA" id="ARBA00023014"/>
    </source>
</evidence>
<comment type="caution">
    <text evidence="7">The sequence shown here is derived from an EMBL/GenBank/DDBJ whole genome shotgun (WGS) entry which is preliminary data.</text>
</comment>
<feature type="region of interest" description="Disordered" evidence="6">
    <location>
        <begin position="136"/>
        <end position="156"/>
    </location>
</feature>
<dbReference type="Pfam" id="PF06050">
    <property type="entry name" value="HGD-D"/>
    <property type="match status" value="1"/>
</dbReference>
<dbReference type="RefSeq" id="WP_009532661.1">
    <property type="nucleotide sequence ID" value="NZ_CAJPPX010000041.1"/>
</dbReference>
<dbReference type="PANTHER" id="PTHR30548:SF4">
    <property type="entry name" value="SUBUNIT OF OXYGEN-SENSITIVE 2-HYDROXYISOCAPROYL-COA DEHYDRATASE"/>
    <property type="match status" value="1"/>
</dbReference>
<feature type="compositionally biased region" description="Basic and acidic residues" evidence="6">
    <location>
        <begin position="146"/>
        <end position="155"/>
    </location>
</feature>
<dbReference type="EMBL" id="AGEL01000006">
    <property type="protein sequence ID" value="EHO17229.1"/>
    <property type="molecule type" value="Genomic_DNA"/>
</dbReference>
<comment type="similarity">
    <text evidence="2">Belongs to the FldB/FldC dehydratase alpha/beta subunit family.</text>
</comment>
<dbReference type="GO" id="GO:0046872">
    <property type="term" value="F:metal ion binding"/>
    <property type="evidence" value="ECO:0007669"/>
    <property type="project" value="UniProtKB-KW"/>
</dbReference>
<evidence type="ECO:0000256" key="6">
    <source>
        <dbReference type="SAM" id="MobiDB-lite"/>
    </source>
</evidence>
<dbReference type="PANTHER" id="PTHR30548">
    <property type="entry name" value="2-HYDROXYGLUTARYL-COA DEHYDRATASE, D-COMPONENT-RELATED"/>
    <property type="match status" value="1"/>
</dbReference>
<sequence length="495" mass="55745">MAEEVKNTEAKKPAKKKVSPGVLALRKVVDDVYEQAREAKKRGEPVGWSSSKFPCELAEAFDLKVVYPENQAAGIAANRDGEMLCQAAEDMGYDNDICGYTRISLAYAEGFRVGRKFDPATGEFIINPASGKPLKDENGNVVIDPETGKPKKDPKTQVPYEELVNINEIEALPDGPEKEMRLKALKPIRQNLMPMPDFVLCCNNICNCMTKWYENIARIHNIPLIMIDIPYNNDVEVDDSKVRYVRAQFDAAIKQLEQISGKKFDEKKFEQACANANRSATAWLRVCDYLQYKPAPMSGFDLFNHMADIVTARGKVETAEAFEQLARDLEENVKEGTTTLPFPEKKRIMFEGIPCWPKLPQLFKPLKENGINVTAVVYAPAFGFVYKDMDGMARAYYKAPNSVCIEQGVAWREGICRDNKVDGVLVHYNRSCKPWSGYMAEMQRRFTKDLGVPTAGFDGDQADPRNFNAAQYETRVQGLMEAMEANEKNNETKEA</sequence>
<evidence type="ECO:0000256" key="3">
    <source>
        <dbReference type="ARBA" id="ARBA00022723"/>
    </source>
</evidence>
<keyword evidence="8" id="KW-1185">Reference proteome</keyword>
<dbReference type="GeneID" id="86940603"/>
<name>A0AA36Y5C9_9FIRM</name>